<accession>C6XDX5</accession>
<dbReference type="InterPro" id="IPR020568">
    <property type="entry name" value="Ribosomal_Su5_D2-typ_SF"/>
</dbReference>
<sequence>MSSGYTHPSVNTPSGLASVHVKTSARLHMGFFDLNGDLGRRFGSLGVSLDKPCTALTAYPAATITAEGAGAKRALKTAQRIADALNLQAGVRIVLSEAIPEHAGLGSGTQMSLAVGTAISRLYGLNLSLRDIAILTARGARSGIGLGTFATGGVIVDGGRSSETDVPPVIAHADFPDQWRILLIFDHGRTGVHGSQEVDAFRELPQFPAQSAAELCRYVLMQALPALAEHDLSAFGRAIRELQERTGDHFAPAQGGRYASPRVAEILDFLAGQGAPCLGQSSWGPTGFAVFADVEDAERMLEALQSRYTDEQGIEFLLCKGGNAGAEISVVQELLA</sequence>
<keyword evidence="9" id="KW-1185">Reference proteome</keyword>
<dbReference type="InterPro" id="IPR006204">
    <property type="entry name" value="GHMP_kinase_N_dom"/>
</dbReference>
<dbReference type="InterPro" id="IPR013750">
    <property type="entry name" value="GHMP_kinase_C_dom"/>
</dbReference>
<dbReference type="PANTHER" id="PTHR20861:SF6">
    <property type="entry name" value="BETA-RIBOFURANOSYLPHENOL 5'-PHOSPHATE SYNTHASE"/>
    <property type="match status" value="1"/>
</dbReference>
<dbReference type="PANTHER" id="PTHR20861">
    <property type="entry name" value="HOMOSERINE/4-DIPHOSPHOCYTIDYL-2-C-METHYL-D-ERYTHRITOL KINASE"/>
    <property type="match status" value="1"/>
</dbReference>
<evidence type="ECO:0000256" key="1">
    <source>
        <dbReference type="ARBA" id="ARBA00022605"/>
    </source>
</evidence>
<feature type="domain" description="GHMP kinase N-terminal" evidence="6">
    <location>
        <begin position="75"/>
        <end position="142"/>
    </location>
</feature>
<dbReference type="HOGENOM" id="CLU_061764_0_0_4"/>
<dbReference type="STRING" id="582744.Msip34_1505"/>
<gene>
    <name evidence="8" type="ordered locus">Msip34_1505</name>
</gene>
<dbReference type="PIRSF" id="PIRSF004884">
    <property type="entry name" value="Sugar_kin_arch"/>
    <property type="match status" value="1"/>
</dbReference>
<protein>
    <submittedName>
        <fullName evidence="8">Beta-ribofuranosylaminobenzene 5'-phosphate synthase family</fullName>
    </submittedName>
</protein>
<keyword evidence="3" id="KW-0547">Nucleotide-binding</keyword>
<dbReference type="Pfam" id="PF08544">
    <property type="entry name" value="GHMP_kinases_C"/>
    <property type="match status" value="1"/>
</dbReference>
<dbReference type="RefSeq" id="WP_015830187.1">
    <property type="nucleotide sequence ID" value="NC_012969.1"/>
</dbReference>
<organism evidence="8 9">
    <name type="scientific">Methylovorus glucosotrophus (strain SIP3-4)</name>
    <dbReference type="NCBI Taxonomy" id="582744"/>
    <lineage>
        <taxon>Bacteria</taxon>
        <taxon>Pseudomonadati</taxon>
        <taxon>Pseudomonadota</taxon>
        <taxon>Betaproteobacteria</taxon>
        <taxon>Nitrosomonadales</taxon>
        <taxon>Methylophilaceae</taxon>
        <taxon>Methylovorus</taxon>
    </lineage>
</organism>
<dbReference type="InterPro" id="IPR004422">
    <property type="entry name" value="RFAP_synthase"/>
</dbReference>
<evidence type="ECO:0000313" key="9">
    <source>
        <dbReference type="Proteomes" id="UP000002743"/>
    </source>
</evidence>
<dbReference type="InterPro" id="IPR036554">
    <property type="entry name" value="GHMP_kinase_C_sf"/>
</dbReference>
<dbReference type="InterPro" id="IPR014721">
    <property type="entry name" value="Ribsml_uS5_D2-typ_fold_subgr"/>
</dbReference>
<evidence type="ECO:0000313" key="8">
    <source>
        <dbReference type="EMBL" id="ACT50750.1"/>
    </source>
</evidence>
<evidence type="ECO:0000256" key="4">
    <source>
        <dbReference type="ARBA" id="ARBA00022777"/>
    </source>
</evidence>
<dbReference type="GO" id="GO:0005524">
    <property type="term" value="F:ATP binding"/>
    <property type="evidence" value="ECO:0007669"/>
    <property type="project" value="UniProtKB-KW"/>
</dbReference>
<keyword evidence="1" id="KW-0028">Amino-acid biosynthesis</keyword>
<reference evidence="8 9" key="2">
    <citation type="journal article" date="2011" name="J. Bacteriol.">
        <title>Genomes of three methylotrophs from a single niche uncover genetic and metabolic divergence of Methylophilaceae.</title>
        <authorList>
            <person name="Lapidus A."/>
            <person name="Clum A."/>
            <person name="Labutti K."/>
            <person name="Kaluzhnaya M.G."/>
            <person name="Lim S."/>
            <person name="Beck D.A."/>
            <person name="Glavina Del Rio T."/>
            <person name="Nolan M."/>
            <person name="Mavromatis K."/>
            <person name="Huntemann M."/>
            <person name="Lucas S."/>
            <person name="Lidstrom M.E."/>
            <person name="Ivanova N."/>
            <person name="Chistoserdova L."/>
        </authorList>
    </citation>
    <scope>NUCLEOTIDE SEQUENCE [LARGE SCALE GENOMIC DNA]</scope>
    <source>
        <strain evidence="8 9">SIP3-4</strain>
    </source>
</reference>
<reference evidence="9" key="1">
    <citation type="submission" date="2009-07" db="EMBL/GenBank/DDBJ databases">
        <title>Complete sequence of chromosome of Methylovorus sp. SIP3-4.</title>
        <authorList>
            <person name="Lucas S."/>
            <person name="Copeland A."/>
            <person name="Lapidus A."/>
            <person name="Glavina del Rio T."/>
            <person name="Tice H."/>
            <person name="Bruce D."/>
            <person name="Goodwin L."/>
            <person name="Pitluck S."/>
            <person name="Clum A."/>
            <person name="Larimer F."/>
            <person name="Land M."/>
            <person name="Hauser L."/>
            <person name="Kyrpides N."/>
            <person name="Mikhailova N."/>
            <person name="Kayluzhnaya M."/>
            <person name="Chistoserdova L."/>
        </authorList>
    </citation>
    <scope>NUCLEOTIDE SEQUENCE [LARGE SCALE GENOMIC DNA]</scope>
    <source>
        <strain evidence="9">SIP3-4</strain>
    </source>
</reference>
<dbReference type="NCBIfam" id="TIGR00144">
    <property type="entry name" value="beta_RFAP_syn"/>
    <property type="match status" value="1"/>
</dbReference>
<dbReference type="eggNOG" id="COG1907">
    <property type="taxonomic scope" value="Bacteria"/>
</dbReference>
<dbReference type="EMBL" id="CP001674">
    <property type="protein sequence ID" value="ACT50750.1"/>
    <property type="molecule type" value="Genomic_DNA"/>
</dbReference>
<dbReference type="AlphaFoldDB" id="C6XDX5"/>
<evidence type="ECO:0000256" key="2">
    <source>
        <dbReference type="ARBA" id="ARBA00022679"/>
    </source>
</evidence>
<name>C6XDX5_METGS</name>
<feature type="domain" description="GHMP kinase C-terminal" evidence="7">
    <location>
        <begin position="223"/>
        <end position="308"/>
    </location>
</feature>
<dbReference type="KEGG" id="mei:Msip34_1505"/>
<evidence type="ECO:0000256" key="5">
    <source>
        <dbReference type="ARBA" id="ARBA00022840"/>
    </source>
</evidence>
<evidence type="ECO:0000256" key="3">
    <source>
        <dbReference type="ARBA" id="ARBA00022741"/>
    </source>
</evidence>
<dbReference type="Gene3D" id="3.30.70.890">
    <property type="entry name" value="GHMP kinase, C-terminal domain"/>
    <property type="match status" value="1"/>
</dbReference>
<evidence type="ECO:0000259" key="6">
    <source>
        <dbReference type="Pfam" id="PF00288"/>
    </source>
</evidence>
<dbReference type="GO" id="GO:0008652">
    <property type="term" value="P:amino acid biosynthetic process"/>
    <property type="evidence" value="ECO:0007669"/>
    <property type="project" value="UniProtKB-KW"/>
</dbReference>
<proteinExistence type="predicted"/>
<dbReference type="OrthoDB" id="1492801at2"/>
<evidence type="ECO:0000259" key="7">
    <source>
        <dbReference type="Pfam" id="PF08544"/>
    </source>
</evidence>
<dbReference type="Proteomes" id="UP000002743">
    <property type="component" value="Chromosome"/>
</dbReference>
<dbReference type="Pfam" id="PF00288">
    <property type="entry name" value="GHMP_kinases_N"/>
    <property type="match status" value="1"/>
</dbReference>
<keyword evidence="5" id="KW-0067">ATP-binding</keyword>
<keyword evidence="4" id="KW-0418">Kinase</keyword>
<dbReference type="Gene3D" id="3.30.230.10">
    <property type="match status" value="1"/>
</dbReference>
<dbReference type="GO" id="GO:0016301">
    <property type="term" value="F:kinase activity"/>
    <property type="evidence" value="ECO:0007669"/>
    <property type="project" value="UniProtKB-KW"/>
</dbReference>
<dbReference type="SUPFAM" id="SSF54211">
    <property type="entry name" value="Ribosomal protein S5 domain 2-like"/>
    <property type="match status" value="1"/>
</dbReference>
<keyword evidence="2" id="KW-0808">Transferase</keyword>